<dbReference type="SUPFAM" id="SSF53335">
    <property type="entry name" value="S-adenosyl-L-methionine-dependent methyltransferases"/>
    <property type="match status" value="1"/>
</dbReference>
<feature type="domain" description="Methyltransferase" evidence="2">
    <location>
        <begin position="354"/>
        <end position="439"/>
    </location>
</feature>
<name>A0ABR9WYE5_9RHOB</name>
<dbReference type="InterPro" id="IPR041698">
    <property type="entry name" value="Methyltransf_25"/>
</dbReference>
<dbReference type="GO" id="GO:0008168">
    <property type="term" value="F:methyltransferase activity"/>
    <property type="evidence" value="ECO:0007669"/>
    <property type="project" value="UniProtKB-KW"/>
</dbReference>
<dbReference type="Proteomes" id="UP000607796">
    <property type="component" value="Unassembled WGS sequence"/>
</dbReference>
<dbReference type="InterPro" id="IPR029044">
    <property type="entry name" value="Nucleotide-diphossugar_trans"/>
</dbReference>
<evidence type="ECO:0000313" key="4">
    <source>
        <dbReference type="Proteomes" id="UP000607796"/>
    </source>
</evidence>
<evidence type="ECO:0000256" key="1">
    <source>
        <dbReference type="SAM" id="MobiDB-lite"/>
    </source>
</evidence>
<dbReference type="Gene3D" id="3.40.50.150">
    <property type="entry name" value="Vaccinia Virus protein VP39"/>
    <property type="match status" value="1"/>
</dbReference>
<dbReference type="Gene3D" id="3.90.550.10">
    <property type="entry name" value="Spore Coat Polysaccharide Biosynthesis Protein SpsA, Chain A"/>
    <property type="match status" value="1"/>
</dbReference>
<keyword evidence="3" id="KW-0489">Methyltransferase</keyword>
<dbReference type="RefSeq" id="WP_194133640.1">
    <property type="nucleotide sequence ID" value="NZ_JADFFK010000003.1"/>
</dbReference>
<dbReference type="Pfam" id="PF13649">
    <property type="entry name" value="Methyltransf_25"/>
    <property type="match status" value="1"/>
</dbReference>
<dbReference type="EMBL" id="JADFFK010000003">
    <property type="protein sequence ID" value="MBE9636314.1"/>
    <property type="molecule type" value="Genomic_DNA"/>
</dbReference>
<reference evidence="3 4" key="1">
    <citation type="journal article" date="2021" name="Int. J. Syst. Evol. Microbiol.">
        <title>Salipiger mangrovisoli sp. nov., isolated from mangrove soil and the proposal for the reclassification of Paraphaeobacter pallidus as Salipiger pallidus comb. nov.</title>
        <authorList>
            <person name="Du J."/>
            <person name="Liu Y."/>
            <person name="Pei T."/>
            <person name="Deng M.R."/>
            <person name="Zhu H."/>
        </authorList>
    </citation>
    <scope>NUCLEOTIDE SEQUENCE [LARGE SCALE GENOMIC DNA]</scope>
    <source>
        <strain evidence="3 4">6D45A</strain>
    </source>
</reference>
<dbReference type="InterPro" id="IPR029063">
    <property type="entry name" value="SAM-dependent_MTases_sf"/>
</dbReference>
<comment type="caution">
    <text evidence="3">The sequence shown here is derived from an EMBL/GenBank/DDBJ whole genome shotgun (WGS) entry which is preliminary data.</text>
</comment>
<dbReference type="GO" id="GO:0032259">
    <property type="term" value="P:methylation"/>
    <property type="evidence" value="ECO:0007669"/>
    <property type="project" value="UniProtKB-KW"/>
</dbReference>
<keyword evidence="3" id="KW-0808">Transferase</keyword>
<evidence type="ECO:0000259" key="2">
    <source>
        <dbReference type="Pfam" id="PF13649"/>
    </source>
</evidence>
<accession>A0ABR9WYE5</accession>
<feature type="region of interest" description="Disordered" evidence="1">
    <location>
        <begin position="1"/>
        <end position="21"/>
    </location>
</feature>
<protein>
    <submittedName>
        <fullName evidence="3">Class I SAM-dependent methyltransferase</fullName>
    </submittedName>
</protein>
<dbReference type="SUPFAM" id="SSF53448">
    <property type="entry name" value="Nucleotide-diphospho-sugar transferases"/>
    <property type="match status" value="1"/>
</dbReference>
<proteinExistence type="predicted"/>
<keyword evidence="4" id="KW-1185">Reference proteome</keyword>
<evidence type="ECO:0000313" key="3">
    <source>
        <dbReference type="EMBL" id="MBE9636314.1"/>
    </source>
</evidence>
<gene>
    <name evidence="3" type="ORF">IQ782_05645</name>
</gene>
<sequence>MASDGSSTSQPVAASTPSQEGAQAPRIHISCLIDNEPRFRMQAWNWLLSLRALETTCKIFVHHLPGAVNENLQDAFRALGAHLIEVPAFGDGAARFSNKINQLESPEFLDADFVILSDADIVFLDDPAKLVEDGKFRAKPVDLPHPPLPALRELFHRAGFGDDLRPVPVTMEPGSQTSDVNFNGGLYVMPASVAQTLAPLWAKHARFVLEQVELLPNNLHNADQVGMGLALLEAGAEISPLPDGANLPTHLGLPRLSRLEAQPVSALHYHAHSDNHGLPVAVGNLPWIDQQIGTARSILTEQRRAGFLNEIFWDFRYQMFPELGSGLGSRGEVLMWKQSLMRPYLAMMGDHSLLDVGCGDLEVYHLMDIKNYTGLDLSEKALEIARGKRPDWTYIAGTIDRIDGSSYDYCSCIDVLIHQPSLDAARALATHLVRVARKGILFSAHSEAEQRTGISFESSSLWRFMADLPEISEVHAVGSYRDTTLYFAQMNTSG</sequence>
<organism evidence="3 4">
    <name type="scientific">Salipiger mangrovisoli</name>
    <dbReference type="NCBI Taxonomy" id="2865933"/>
    <lineage>
        <taxon>Bacteria</taxon>
        <taxon>Pseudomonadati</taxon>
        <taxon>Pseudomonadota</taxon>
        <taxon>Alphaproteobacteria</taxon>
        <taxon>Rhodobacterales</taxon>
        <taxon>Roseobacteraceae</taxon>
        <taxon>Salipiger</taxon>
    </lineage>
</organism>